<feature type="compositionally biased region" description="Basic and acidic residues" evidence="4">
    <location>
        <begin position="24"/>
        <end position="41"/>
    </location>
</feature>
<dbReference type="PROSITE" id="PS50076">
    <property type="entry name" value="DNAJ_2"/>
    <property type="match status" value="1"/>
</dbReference>
<evidence type="ECO:0000313" key="7">
    <source>
        <dbReference type="EMBL" id="KAB1655662.1"/>
    </source>
</evidence>
<dbReference type="Gene3D" id="1.10.287.110">
    <property type="entry name" value="DnaJ domain"/>
    <property type="match status" value="1"/>
</dbReference>
<evidence type="ECO:0000256" key="2">
    <source>
        <dbReference type="ARBA" id="ARBA00022490"/>
    </source>
</evidence>
<evidence type="ECO:0000256" key="3">
    <source>
        <dbReference type="ARBA" id="ARBA00023186"/>
    </source>
</evidence>
<evidence type="ECO:0000259" key="6">
    <source>
        <dbReference type="PROSITE" id="PS50076"/>
    </source>
</evidence>
<evidence type="ECO:0000256" key="4">
    <source>
        <dbReference type="SAM" id="MobiDB-lite"/>
    </source>
</evidence>
<gene>
    <name evidence="7" type="ORF">F8O01_11720</name>
</gene>
<keyword evidence="2" id="KW-0963">Cytoplasm</keyword>
<dbReference type="GO" id="GO:0000390">
    <property type="term" value="P:spliceosomal complex disassembly"/>
    <property type="evidence" value="ECO:0007669"/>
    <property type="project" value="TreeGrafter"/>
</dbReference>
<dbReference type="PANTHER" id="PTHR44313">
    <property type="entry name" value="DNAJ HOMOLOG SUBFAMILY C MEMBER 17"/>
    <property type="match status" value="1"/>
</dbReference>
<feature type="domain" description="J" evidence="6">
    <location>
        <begin position="10"/>
        <end position="71"/>
    </location>
</feature>
<dbReference type="InterPro" id="IPR052094">
    <property type="entry name" value="Pre-mRNA-splicing_ERAD"/>
</dbReference>
<dbReference type="SMART" id="SM00271">
    <property type="entry name" value="DnaJ"/>
    <property type="match status" value="1"/>
</dbReference>
<keyword evidence="5" id="KW-0812">Transmembrane</keyword>
<evidence type="ECO:0000256" key="5">
    <source>
        <dbReference type="SAM" id="Phobius"/>
    </source>
</evidence>
<keyword evidence="5" id="KW-1133">Transmembrane helix</keyword>
<dbReference type="OrthoDB" id="5242140at2"/>
<dbReference type="SUPFAM" id="SSF46565">
    <property type="entry name" value="Chaperone J-domain"/>
    <property type="match status" value="1"/>
</dbReference>
<dbReference type="EMBL" id="WBJZ01000014">
    <property type="protein sequence ID" value="KAB1655662.1"/>
    <property type="molecule type" value="Genomic_DNA"/>
</dbReference>
<evidence type="ECO:0000313" key="8">
    <source>
        <dbReference type="Proteomes" id="UP000467240"/>
    </source>
</evidence>
<keyword evidence="5" id="KW-0472">Membrane</keyword>
<dbReference type="GO" id="GO:0005737">
    <property type="term" value="C:cytoplasm"/>
    <property type="evidence" value="ECO:0007669"/>
    <property type="project" value="UniProtKB-SubCell"/>
</dbReference>
<comment type="caution">
    <text evidence="7">The sequence shown here is derived from an EMBL/GenBank/DDBJ whole genome shotgun (WGS) entry which is preliminary data.</text>
</comment>
<feature type="compositionally biased region" description="Low complexity" evidence="4">
    <location>
        <begin position="98"/>
        <end position="110"/>
    </location>
</feature>
<proteinExistence type="predicted"/>
<dbReference type="Pfam" id="PF00226">
    <property type="entry name" value="DnaJ"/>
    <property type="match status" value="1"/>
</dbReference>
<sequence>MSRPQVFTEDLYAVLGVPQGASEDELRRAGRSRQRETHPDYGGDAADFVKVRLALEVLTDPQLRAQHDEWLAGSRTARRSGSRLRAQQRTPRRPAPRTPAGARTPTATPQYTAEPPPPDRIPKPRIDLDRMAWARTAWAPRPTQWPPATAALPPLAPRELALVVGYALVLVIGTLLFVLPSALVGPPADGRTGVLYVGVVCFLLLSLGWAVPCVLVRARALSRVLNIVSVVVAGFVAVVYGVIALIAVTVGQGGPALAAFLGFVVCLLTALLSVLVWTGLAGRARAFLQEVLLVRLANASAPRVDDPTRVFGAPAQSTMGGTTGISPSVNPMRAVMAQRIVGPALAELLRIPGVRIVHGLRAPGGAPGVVAHAVVAGRRIAFIDDELWLPGTYSIGQDGGIRRDGEAIRTAATEFPHAVEAYHRLFGEVALVRGWITIVPERDGPLDVDGGLTWERARLATLESMLREVGDWLAQDGERVDRLLLRDLLRHRA</sequence>
<feature type="transmembrane region" description="Helical" evidence="5">
    <location>
        <begin position="256"/>
        <end position="280"/>
    </location>
</feature>
<reference evidence="7 8" key="1">
    <citation type="submission" date="2019-09" db="EMBL/GenBank/DDBJ databases">
        <title>Phylogeny of genus Pseudoclavibacter and closely related genus.</title>
        <authorList>
            <person name="Li Y."/>
        </authorList>
    </citation>
    <scope>NUCLEOTIDE SEQUENCE [LARGE SCALE GENOMIC DNA]</scope>
    <source>
        <strain evidence="7 8">DSM 23821</strain>
    </source>
</reference>
<keyword evidence="8" id="KW-1185">Reference proteome</keyword>
<feature type="region of interest" description="Disordered" evidence="4">
    <location>
        <begin position="69"/>
        <end position="125"/>
    </location>
</feature>
<accession>A0A7J5BQ51</accession>
<name>A0A7J5BQ51_9MICO</name>
<dbReference type="RefSeq" id="WP_158041050.1">
    <property type="nucleotide sequence ID" value="NZ_JACCFV010000001.1"/>
</dbReference>
<organism evidence="7 8">
    <name type="scientific">Pseudoclavibacter chungangensis</name>
    <dbReference type="NCBI Taxonomy" id="587635"/>
    <lineage>
        <taxon>Bacteria</taxon>
        <taxon>Bacillati</taxon>
        <taxon>Actinomycetota</taxon>
        <taxon>Actinomycetes</taxon>
        <taxon>Micrococcales</taxon>
        <taxon>Microbacteriaceae</taxon>
        <taxon>Pseudoclavibacter</taxon>
    </lineage>
</organism>
<dbReference type="Proteomes" id="UP000467240">
    <property type="component" value="Unassembled WGS sequence"/>
</dbReference>
<dbReference type="CDD" id="cd06257">
    <property type="entry name" value="DnaJ"/>
    <property type="match status" value="1"/>
</dbReference>
<feature type="region of interest" description="Disordered" evidence="4">
    <location>
        <begin position="18"/>
        <end position="45"/>
    </location>
</feature>
<dbReference type="InterPro" id="IPR001623">
    <property type="entry name" value="DnaJ_domain"/>
</dbReference>
<evidence type="ECO:0000256" key="1">
    <source>
        <dbReference type="ARBA" id="ARBA00004496"/>
    </source>
</evidence>
<dbReference type="PANTHER" id="PTHR44313:SF1">
    <property type="entry name" value="DNAJ HOMOLOG SUBFAMILY C MEMBER 17"/>
    <property type="match status" value="1"/>
</dbReference>
<protein>
    <submittedName>
        <fullName evidence="7">J domain-containing protein</fullName>
    </submittedName>
</protein>
<feature type="transmembrane region" description="Helical" evidence="5">
    <location>
        <begin position="194"/>
        <end position="215"/>
    </location>
</feature>
<dbReference type="AlphaFoldDB" id="A0A7J5BQ51"/>
<feature type="transmembrane region" description="Helical" evidence="5">
    <location>
        <begin position="227"/>
        <end position="250"/>
    </location>
</feature>
<dbReference type="InterPro" id="IPR036869">
    <property type="entry name" value="J_dom_sf"/>
</dbReference>
<comment type="subcellular location">
    <subcellularLocation>
        <location evidence="1">Cytoplasm</location>
    </subcellularLocation>
</comment>
<feature type="transmembrane region" description="Helical" evidence="5">
    <location>
        <begin position="160"/>
        <end position="182"/>
    </location>
</feature>
<keyword evidence="3" id="KW-0143">Chaperone</keyword>